<dbReference type="InterPro" id="IPR013783">
    <property type="entry name" value="Ig-like_fold"/>
</dbReference>
<dbReference type="GeneID" id="105360326"/>
<feature type="signal peptide" evidence="3">
    <location>
        <begin position="1"/>
        <end position="25"/>
    </location>
</feature>
<accession>A0AAJ6VN91</accession>
<dbReference type="Proteomes" id="UP000695007">
    <property type="component" value="Unplaced"/>
</dbReference>
<dbReference type="InterPro" id="IPR003598">
    <property type="entry name" value="Ig_sub2"/>
</dbReference>
<proteinExistence type="predicted"/>
<evidence type="ECO:0000256" key="1">
    <source>
        <dbReference type="ARBA" id="ARBA00023157"/>
    </source>
</evidence>
<keyword evidence="2" id="KW-0393">Immunoglobulin domain</keyword>
<dbReference type="GO" id="GO:0004672">
    <property type="term" value="F:protein kinase activity"/>
    <property type="evidence" value="ECO:0007669"/>
    <property type="project" value="TreeGrafter"/>
</dbReference>
<dbReference type="CDD" id="cd00096">
    <property type="entry name" value="Ig"/>
    <property type="match status" value="1"/>
</dbReference>
<evidence type="ECO:0000259" key="4">
    <source>
        <dbReference type="PROSITE" id="PS50835"/>
    </source>
</evidence>
<sequence>MKRSYYWPVLLLLAGMALVLVTSEAAKGGGGGRGRGRGGRGRVYGSRIPILIPNRNPGAINYYENKDGAKITKASHFELDYMLGRKITFFCMATGIPRPEITWFKDGVELYHHKFFQVHEWPIGNDTMKSKMEIDPATQKDAGYYECQADNQYAVDRRGFRTDYVMISY</sequence>
<gene>
    <name evidence="6" type="primary">LOC105360326</name>
</gene>
<keyword evidence="5" id="KW-1185">Reference proteome</keyword>
<dbReference type="SMART" id="SM00408">
    <property type="entry name" value="IGc2"/>
    <property type="match status" value="1"/>
</dbReference>
<dbReference type="InterPro" id="IPR013098">
    <property type="entry name" value="Ig_I-set"/>
</dbReference>
<dbReference type="InterPro" id="IPR007110">
    <property type="entry name" value="Ig-like_dom"/>
</dbReference>
<dbReference type="FunFam" id="2.60.40.10:FF:000032">
    <property type="entry name" value="palladin isoform X1"/>
    <property type="match status" value="1"/>
</dbReference>
<dbReference type="Pfam" id="PF07679">
    <property type="entry name" value="I-set"/>
    <property type="match status" value="1"/>
</dbReference>
<feature type="domain" description="Ig-like" evidence="4">
    <location>
        <begin position="84"/>
        <end position="168"/>
    </location>
</feature>
<evidence type="ECO:0000313" key="5">
    <source>
        <dbReference type="Proteomes" id="UP000695007"/>
    </source>
</evidence>
<dbReference type="Gene3D" id="2.60.40.10">
    <property type="entry name" value="Immunoglobulins"/>
    <property type="match status" value="1"/>
</dbReference>
<dbReference type="InterPro" id="IPR036179">
    <property type="entry name" value="Ig-like_dom_sf"/>
</dbReference>
<dbReference type="SUPFAM" id="SSF48726">
    <property type="entry name" value="Immunoglobulin"/>
    <property type="match status" value="1"/>
</dbReference>
<dbReference type="PROSITE" id="PS50835">
    <property type="entry name" value="IG_LIKE"/>
    <property type="match status" value="1"/>
</dbReference>
<evidence type="ECO:0000256" key="2">
    <source>
        <dbReference type="ARBA" id="ARBA00023319"/>
    </source>
</evidence>
<protein>
    <submittedName>
        <fullName evidence="6">Uncharacterized protein LOC105360326 isoform X2</fullName>
    </submittedName>
</protein>
<dbReference type="PANTHER" id="PTHR47633">
    <property type="entry name" value="IMMUNOGLOBULIN"/>
    <property type="match status" value="1"/>
</dbReference>
<evidence type="ECO:0000256" key="3">
    <source>
        <dbReference type="SAM" id="SignalP"/>
    </source>
</evidence>
<reference evidence="6" key="1">
    <citation type="submission" date="2025-08" db="UniProtKB">
        <authorList>
            <consortium name="RefSeq"/>
        </authorList>
    </citation>
    <scope>IDENTIFICATION</scope>
</reference>
<name>A0AAJ6VN91_9HYME</name>
<dbReference type="AlphaFoldDB" id="A0AAJ6VN91"/>
<keyword evidence="3" id="KW-0732">Signal</keyword>
<feature type="chain" id="PRO_5042564088" evidence="3">
    <location>
        <begin position="26"/>
        <end position="169"/>
    </location>
</feature>
<dbReference type="InterPro" id="IPR003599">
    <property type="entry name" value="Ig_sub"/>
</dbReference>
<dbReference type="PANTHER" id="PTHR47633:SF4">
    <property type="entry name" value="MYOPALLADIN ISOFORM X1"/>
    <property type="match status" value="1"/>
</dbReference>
<dbReference type="SMART" id="SM00409">
    <property type="entry name" value="IG"/>
    <property type="match status" value="1"/>
</dbReference>
<evidence type="ECO:0000313" key="6">
    <source>
        <dbReference type="RefSeq" id="XP_011495518.1"/>
    </source>
</evidence>
<organism evidence="5 6">
    <name type="scientific">Ceratosolen solmsi marchali</name>
    <dbReference type="NCBI Taxonomy" id="326594"/>
    <lineage>
        <taxon>Eukaryota</taxon>
        <taxon>Metazoa</taxon>
        <taxon>Ecdysozoa</taxon>
        <taxon>Arthropoda</taxon>
        <taxon>Hexapoda</taxon>
        <taxon>Insecta</taxon>
        <taxon>Pterygota</taxon>
        <taxon>Neoptera</taxon>
        <taxon>Endopterygota</taxon>
        <taxon>Hymenoptera</taxon>
        <taxon>Apocrita</taxon>
        <taxon>Proctotrupomorpha</taxon>
        <taxon>Chalcidoidea</taxon>
        <taxon>Agaonidae</taxon>
        <taxon>Agaoninae</taxon>
        <taxon>Ceratosolen</taxon>
    </lineage>
</organism>
<dbReference type="RefSeq" id="XP_011495518.1">
    <property type="nucleotide sequence ID" value="XM_011497216.1"/>
</dbReference>
<keyword evidence="1" id="KW-1015">Disulfide bond</keyword>